<dbReference type="PANTHER" id="PTHR20963:SF8">
    <property type="entry name" value="MULTIPLE INOSITOL POLYPHOSPHATE PHOSPHATASE 1"/>
    <property type="match status" value="1"/>
</dbReference>
<keyword evidence="7" id="KW-0378">Hydrolase</keyword>
<comment type="catalytic activity">
    <reaction evidence="13">
        <text>(2R)-2,3-bisphosphoglycerate + H2O = (2R)-2-phosphoglycerate + phosphate</text>
        <dbReference type="Rhea" id="RHEA:27381"/>
        <dbReference type="ChEBI" id="CHEBI:15377"/>
        <dbReference type="ChEBI" id="CHEBI:43474"/>
        <dbReference type="ChEBI" id="CHEBI:58248"/>
        <dbReference type="ChEBI" id="CHEBI:58289"/>
        <dbReference type="EC" id="3.1.3.80"/>
    </reaction>
    <physiologicalReaction direction="left-to-right" evidence="13">
        <dbReference type="Rhea" id="RHEA:27382"/>
    </physiologicalReaction>
</comment>
<evidence type="ECO:0000256" key="11">
    <source>
        <dbReference type="ARBA" id="ARBA00043671"/>
    </source>
</evidence>
<evidence type="ECO:0000256" key="14">
    <source>
        <dbReference type="SAM" id="SignalP"/>
    </source>
</evidence>
<sequence>MISLSRVTFLITGIIIGGSTLPAQAQTNALFTGTKTPYPAPPQQYTPAPAGYKPVFVNHVGRHGSRFFTKAGSDVQVLQVLEEAQKNKALTSLGKQLLIMTQRFVGLQKGNYENITGLGVAEQQLIGKRLLGNYKQAFTGKGLEIYATHKIRTQQSATAFLDSFAAYTGKKEYKILPDSQDTMLRFYDLSPAYQAFKKSAAVQQAVDSLRNDHKTGQYAQQICSRLFTPAFKTDAVTFSQNLYDVYCGSFSIPVEIKKHGYTPNSLDFRIAFTPQQLQWFAFINGAEDFLEKGAGRDTAGIQATVATPLLANFINTTSEVVDHIKQKDAILRFTHAEAISPFATLLGIPQASVPAVSIYQYNKHWSPEAIIPLSANIQWIIYSNGADHLVKVLLNEKEMVLPVPTQQAPYYKWEDVKKYYLNKLRSLETKKTVGSGEAVVSNRQ</sequence>
<evidence type="ECO:0000256" key="10">
    <source>
        <dbReference type="ARBA" id="ARBA00043668"/>
    </source>
</evidence>
<dbReference type="PANTHER" id="PTHR20963">
    <property type="entry name" value="MULTIPLE INOSITOL POLYPHOSPHATE PHOSPHATASE-RELATED"/>
    <property type="match status" value="1"/>
</dbReference>
<comment type="catalytic activity">
    <reaction evidence="11">
        <text>1D-myo-inositol 1,2,4,5,6-pentakisphosphate + H2O = 1D-myo-inositol 1,2,5,6-tetrakisphosphate + phosphate</text>
        <dbReference type="Rhea" id="RHEA:77115"/>
        <dbReference type="ChEBI" id="CHEBI:15377"/>
        <dbReference type="ChEBI" id="CHEBI:43474"/>
        <dbReference type="ChEBI" id="CHEBI:57798"/>
        <dbReference type="ChEBI" id="CHEBI:195535"/>
        <dbReference type="EC" id="3.1.3.62"/>
    </reaction>
    <physiologicalReaction direction="left-to-right" evidence="11">
        <dbReference type="Rhea" id="RHEA:77116"/>
    </physiologicalReaction>
</comment>
<keyword evidence="8" id="KW-0472">Membrane</keyword>
<dbReference type="Gene3D" id="3.40.50.1240">
    <property type="entry name" value="Phosphoglycerate mutase-like"/>
    <property type="match status" value="1"/>
</dbReference>
<dbReference type="Proteomes" id="UP000677244">
    <property type="component" value="Unassembled WGS sequence"/>
</dbReference>
<reference evidence="15 16" key="1">
    <citation type="submission" date="2021-03" db="EMBL/GenBank/DDBJ databases">
        <title>Assistant Professor.</title>
        <authorList>
            <person name="Huq M.A."/>
        </authorList>
    </citation>
    <scope>NUCLEOTIDE SEQUENCE [LARGE SCALE GENOMIC DNA]</scope>
    <source>
        <strain evidence="15 16">MAH-29</strain>
    </source>
</reference>
<dbReference type="EMBL" id="JAGHKO010000011">
    <property type="protein sequence ID" value="MBO9204156.1"/>
    <property type="molecule type" value="Genomic_DNA"/>
</dbReference>
<evidence type="ECO:0000256" key="13">
    <source>
        <dbReference type="ARBA" id="ARBA00043832"/>
    </source>
</evidence>
<feature type="chain" id="PRO_5046307065" description="Multiple inositol polyphosphate phosphatase 1" evidence="14">
    <location>
        <begin position="26"/>
        <end position="444"/>
    </location>
</feature>
<dbReference type="InterPro" id="IPR029033">
    <property type="entry name" value="His_PPase_superfam"/>
</dbReference>
<proteinExistence type="inferred from homology"/>
<evidence type="ECO:0000256" key="12">
    <source>
        <dbReference type="ARBA" id="ARBA00043691"/>
    </source>
</evidence>
<evidence type="ECO:0000313" key="16">
    <source>
        <dbReference type="Proteomes" id="UP000677244"/>
    </source>
</evidence>
<evidence type="ECO:0000256" key="1">
    <source>
        <dbReference type="ARBA" id="ARBA00004370"/>
    </source>
</evidence>
<dbReference type="Pfam" id="PF00328">
    <property type="entry name" value="His_Phos_2"/>
    <property type="match status" value="1"/>
</dbReference>
<comment type="catalytic activity">
    <reaction evidence="12">
        <text>1D-myo-inositol hexakisphosphate + H2O = 1D-myo-inositol 1,2,4,5,6-pentakisphosphate + phosphate</text>
        <dbReference type="Rhea" id="RHEA:16989"/>
        <dbReference type="ChEBI" id="CHEBI:15377"/>
        <dbReference type="ChEBI" id="CHEBI:43474"/>
        <dbReference type="ChEBI" id="CHEBI:57798"/>
        <dbReference type="ChEBI" id="CHEBI:58130"/>
        <dbReference type="EC" id="3.1.3.62"/>
    </reaction>
    <physiologicalReaction direction="left-to-right" evidence="12">
        <dbReference type="Rhea" id="RHEA:16990"/>
    </physiologicalReaction>
</comment>
<dbReference type="EC" id="3.1.3.80" evidence="3"/>
<protein>
    <recommendedName>
        <fullName evidence="5">Multiple inositol polyphosphate phosphatase 1</fullName>
        <ecNumber evidence="4">3.1.3.62</ecNumber>
        <ecNumber evidence="3">3.1.3.80</ecNumber>
    </recommendedName>
    <alternativeName>
        <fullName evidence="9">2,3-bisphosphoglycerate 3-phosphatase</fullName>
    </alternativeName>
</protein>
<comment type="similarity">
    <text evidence="2">Belongs to the histidine acid phosphatase family. MINPP1 subfamily.</text>
</comment>
<evidence type="ECO:0000256" key="8">
    <source>
        <dbReference type="ARBA" id="ARBA00023136"/>
    </source>
</evidence>
<evidence type="ECO:0000256" key="9">
    <source>
        <dbReference type="ARBA" id="ARBA00031642"/>
    </source>
</evidence>
<evidence type="ECO:0000256" key="5">
    <source>
        <dbReference type="ARBA" id="ARBA00018097"/>
    </source>
</evidence>
<comment type="catalytic activity">
    <reaction evidence="10">
        <text>1D-myo-inositol 1,2,5,6-tetrakisphosphate + H2O = 1D-myo-inositol 1,2,6-trisphosphate + phosphate</text>
        <dbReference type="Rhea" id="RHEA:77119"/>
        <dbReference type="ChEBI" id="CHEBI:15377"/>
        <dbReference type="ChEBI" id="CHEBI:43474"/>
        <dbReference type="ChEBI" id="CHEBI:195535"/>
        <dbReference type="ChEBI" id="CHEBI:195537"/>
        <dbReference type="EC" id="3.1.3.62"/>
    </reaction>
    <physiologicalReaction direction="left-to-right" evidence="10">
        <dbReference type="Rhea" id="RHEA:77120"/>
    </physiologicalReaction>
</comment>
<comment type="caution">
    <text evidence="15">The sequence shown here is derived from an EMBL/GenBank/DDBJ whole genome shotgun (WGS) entry which is preliminary data.</text>
</comment>
<comment type="subcellular location">
    <subcellularLocation>
        <location evidence="1">Membrane</location>
    </subcellularLocation>
</comment>
<accession>A0ABS3Z1W0</accession>
<evidence type="ECO:0000313" key="15">
    <source>
        <dbReference type="EMBL" id="MBO9204156.1"/>
    </source>
</evidence>
<name>A0ABS3Z1W0_9BACT</name>
<dbReference type="RefSeq" id="WP_209142445.1">
    <property type="nucleotide sequence ID" value="NZ_JAGHKO010000011.1"/>
</dbReference>
<organism evidence="15 16">
    <name type="scientific">Niastella soli</name>
    <dbReference type="NCBI Taxonomy" id="2821487"/>
    <lineage>
        <taxon>Bacteria</taxon>
        <taxon>Pseudomonadati</taxon>
        <taxon>Bacteroidota</taxon>
        <taxon>Chitinophagia</taxon>
        <taxon>Chitinophagales</taxon>
        <taxon>Chitinophagaceae</taxon>
        <taxon>Niastella</taxon>
    </lineage>
</organism>
<gene>
    <name evidence="15" type="ORF">J7I42_27965</name>
</gene>
<evidence type="ECO:0000256" key="3">
    <source>
        <dbReference type="ARBA" id="ARBA00012976"/>
    </source>
</evidence>
<dbReference type="SUPFAM" id="SSF53254">
    <property type="entry name" value="Phosphoglycerate mutase-like"/>
    <property type="match status" value="1"/>
</dbReference>
<keyword evidence="16" id="KW-1185">Reference proteome</keyword>
<evidence type="ECO:0000256" key="4">
    <source>
        <dbReference type="ARBA" id="ARBA00013040"/>
    </source>
</evidence>
<feature type="signal peptide" evidence="14">
    <location>
        <begin position="1"/>
        <end position="25"/>
    </location>
</feature>
<dbReference type="EC" id="3.1.3.62" evidence="4"/>
<evidence type="ECO:0000256" key="2">
    <source>
        <dbReference type="ARBA" id="ARBA00008422"/>
    </source>
</evidence>
<keyword evidence="6 14" id="KW-0732">Signal</keyword>
<evidence type="ECO:0000256" key="7">
    <source>
        <dbReference type="ARBA" id="ARBA00022801"/>
    </source>
</evidence>
<evidence type="ECO:0000256" key="6">
    <source>
        <dbReference type="ARBA" id="ARBA00022729"/>
    </source>
</evidence>
<dbReference type="InterPro" id="IPR000560">
    <property type="entry name" value="His_Pase_clade-2"/>
</dbReference>